<dbReference type="Pfam" id="PF03572">
    <property type="entry name" value="Peptidase_S41"/>
    <property type="match status" value="1"/>
</dbReference>
<reference evidence="2 3" key="1">
    <citation type="submission" date="2018-09" db="EMBL/GenBank/DDBJ databases">
        <title>Genomic Encyclopedia of Type Strains, Phase III (KMG-III): the genomes of soil and plant-associated and newly described type strains.</title>
        <authorList>
            <person name="Whitman W."/>
        </authorList>
    </citation>
    <scope>NUCLEOTIDE SEQUENCE [LARGE SCALE GENOMIC DNA]</scope>
    <source>
        <strain evidence="2 3">CECT 7938</strain>
    </source>
</reference>
<proteinExistence type="predicted"/>
<name>A0A420ADK7_SPHD1</name>
<dbReference type="Gene3D" id="3.90.226.10">
    <property type="entry name" value="2-enoyl-CoA Hydratase, Chain A, domain 1"/>
    <property type="match status" value="1"/>
</dbReference>
<evidence type="ECO:0000313" key="2">
    <source>
        <dbReference type="EMBL" id="RKE42531.1"/>
    </source>
</evidence>
<dbReference type="RefSeq" id="WP_120262006.1">
    <property type="nucleotide sequence ID" value="NZ_RAPY01000008.1"/>
</dbReference>
<organism evidence="2 3">
    <name type="scientific">Sphingobacterium detergens</name>
    <dbReference type="NCBI Taxonomy" id="1145106"/>
    <lineage>
        <taxon>Bacteria</taxon>
        <taxon>Pseudomonadati</taxon>
        <taxon>Bacteroidota</taxon>
        <taxon>Sphingobacteriia</taxon>
        <taxon>Sphingobacteriales</taxon>
        <taxon>Sphingobacteriaceae</taxon>
        <taxon>Sphingobacterium</taxon>
    </lineage>
</organism>
<dbReference type="GO" id="GO:0007165">
    <property type="term" value="P:signal transduction"/>
    <property type="evidence" value="ECO:0007669"/>
    <property type="project" value="TreeGrafter"/>
</dbReference>
<dbReference type="SUPFAM" id="SSF52096">
    <property type="entry name" value="ClpP/crotonase"/>
    <property type="match status" value="1"/>
</dbReference>
<dbReference type="OrthoDB" id="7314861at2"/>
<dbReference type="GO" id="GO:0004175">
    <property type="term" value="F:endopeptidase activity"/>
    <property type="evidence" value="ECO:0007669"/>
    <property type="project" value="TreeGrafter"/>
</dbReference>
<dbReference type="GO" id="GO:0006508">
    <property type="term" value="P:proteolysis"/>
    <property type="evidence" value="ECO:0007669"/>
    <property type="project" value="InterPro"/>
</dbReference>
<dbReference type="EMBL" id="RAPY01000008">
    <property type="protein sequence ID" value="RKE42531.1"/>
    <property type="molecule type" value="Genomic_DNA"/>
</dbReference>
<sequence length="362" mass="41048">MQKKIVLFLLILTGFFVRSYAQVSSVNQLANAFLDTVQRYAYRGSLIKWDSIRPVFIEQTRTISDINALEPHFKKILSQLKDGHSRLFFEKADQNKEAEQELFVRMAGMTDQEAGFPPKVFSHFMTKDHYAYIRIPAVVYEQRRYVDTIGAQLKILDAQQPKGWIIDLRENDGGSIFPMIWHFADLIDVDSTYSVVDRAGVESKQNVRMNNLNDQDQKWAKLFDLEYDKVPPIAIKNKNVPIVLLVSRFTSSSGEFFAAHFKGQKNATVIGQTTSGHTSANEQFAVGNNYMINLTTSVIKDRTGKLYGIGEGIKPDVPLVIDFAKVLGIPEIITFDQLSQAVKEATPVYIQLATDYMKKQGM</sequence>
<dbReference type="GO" id="GO:0030288">
    <property type="term" value="C:outer membrane-bounded periplasmic space"/>
    <property type="evidence" value="ECO:0007669"/>
    <property type="project" value="TreeGrafter"/>
</dbReference>
<dbReference type="InterPro" id="IPR029045">
    <property type="entry name" value="ClpP/crotonase-like_dom_sf"/>
</dbReference>
<evidence type="ECO:0000259" key="1">
    <source>
        <dbReference type="SMART" id="SM00245"/>
    </source>
</evidence>
<evidence type="ECO:0000313" key="3">
    <source>
        <dbReference type="Proteomes" id="UP000286246"/>
    </source>
</evidence>
<dbReference type="GO" id="GO:0008236">
    <property type="term" value="F:serine-type peptidase activity"/>
    <property type="evidence" value="ECO:0007669"/>
    <property type="project" value="InterPro"/>
</dbReference>
<dbReference type="InterPro" id="IPR005151">
    <property type="entry name" value="Tail-specific_protease"/>
</dbReference>
<dbReference type="Proteomes" id="UP000286246">
    <property type="component" value="Unassembled WGS sequence"/>
</dbReference>
<keyword evidence="3" id="KW-1185">Reference proteome</keyword>
<dbReference type="PANTHER" id="PTHR32060:SF30">
    <property type="entry name" value="CARBOXY-TERMINAL PROCESSING PROTEASE CTPA"/>
    <property type="match status" value="1"/>
</dbReference>
<feature type="domain" description="Tail specific protease" evidence="1">
    <location>
        <begin position="99"/>
        <end position="320"/>
    </location>
</feature>
<dbReference type="PANTHER" id="PTHR32060">
    <property type="entry name" value="TAIL-SPECIFIC PROTEASE"/>
    <property type="match status" value="1"/>
</dbReference>
<dbReference type="SMART" id="SM00245">
    <property type="entry name" value="TSPc"/>
    <property type="match status" value="1"/>
</dbReference>
<comment type="caution">
    <text evidence="2">The sequence shown here is derived from an EMBL/GenBank/DDBJ whole genome shotgun (WGS) entry which is preliminary data.</text>
</comment>
<gene>
    <name evidence="2" type="ORF">DFQ12_5443</name>
</gene>
<dbReference type="AlphaFoldDB" id="A0A420ADK7"/>
<accession>A0A420ADK7</accession>
<protein>
    <submittedName>
        <fullName evidence="2">Peptidase S41-like protein</fullName>
    </submittedName>
</protein>